<accession>A0A2T3B4T3</accession>
<feature type="compositionally biased region" description="Basic and acidic residues" evidence="1">
    <location>
        <begin position="84"/>
        <end position="93"/>
    </location>
</feature>
<protein>
    <submittedName>
        <fullName evidence="2">Uncharacterized protein</fullName>
    </submittedName>
</protein>
<dbReference type="EMBL" id="KZ679010">
    <property type="protein sequence ID" value="PSS20647.1"/>
    <property type="molecule type" value="Genomic_DNA"/>
</dbReference>
<feature type="compositionally biased region" description="Basic and acidic residues" evidence="1">
    <location>
        <begin position="57"/>
        <end position="73"/>
    </location>
</feature>
<evidence type="ECO:0000313" key="3">
    <source>
        <dbReference type="Proteomes" id="UP000241818"/>
    </source>
</evidence>
<reference evidence="2 3" key="1">
    <citation type="journal article" date="2018" name="New Phytol.">
        <title>Comparative genomics and transcriptomics depict ericoid mycorrhizal fungi as versatile saprotrophs and plant mutualists.</title>
        <authorList>
            <person name="Martino E."/>
            <person name="Morin E."/>
            <person name="Grelet G.A."/>
            <person name="Kuo A."/>
            <person name="Kohler A."/>
            <person name="Daghino S."/>
            <person name="Barry K.W."/>
            <person name="Cichocki N."/>
            <person name="Clum A."/>
            <person name="Dockter R.B."/>
            <person name="Hainaut M."/>
            <person name="Kuo R.C."/>
            <person name="LaButti K."/>
            <person name="Lindahl B.D."/>
            <person name="Lindquist E.A."/>
            <person name="Lipzen A."/>
            <person name="Khouja H.R."/>
            <person name="Magnuson J."/>
            <person name="Murat C."/>
            <person name="Ohm R.A."/>
            <person name="Singer S.W."/>
            <person name="Spatafora J.W."/>
            <person name="Wang M."/>
            <person name="Veneault-Fourrey C."/>
            <person name="Henrissat B."/>
            <person name="Grigoriev I.V."/>
            <person name="Martin F.M."/>
            <person name="Perotto S."/>
        </authorList>
    </citation>
    <scope>NUCLEOTIDE SEQUENCE [LARGE SCALE GENOMIC DNA]</scope>
    <source>
        <strain evidence="2 3">ATCC 22711</strain>
    </source>
</reference>
<organism evidence="2 3">
    <name type="scientific">Amorphotheca resinae ATCC 22711</name>
    <dbReference type="NCBI Taxonomy" id="857342"/>
    <lineage>
        <taxon>Eukaryota</taxon>
        <taxon>Fungi</taxon>
        <taxon>Dikarya</taxon>
        <taxon>Ascomycota</taxon>
        <taxon>Pezizomycotina</taxon>
        <taxon>Leotiomycetes</taxon>
        <taxon>Helotiales</taxon>
        <taxon>Amorphothecaceae</taxon>
        <taxon>Amorphotheca</taxon>
    </lineage>
</organism>
<name>A0A2T3B4T3_AMORE</name>
<feature type="compositionally biased region" description="Polar residues" evidence="1">
    <location>
        <begin position="94"/>
        <end position="104"/>
    </location>
</feature>
<dbReference type="RefSeq" id="XP_024721917.1">
    <property type="nucleotide sequence ID" value="XM_024864941.1"/>
</dbReference>
<evidence type="ECO:0000313" key="2">
    <source>
        <dbReference type="EMBL" id="PSS20647.1"/>
    </source>
</evidence>
<feature type="region of interest" description="Disordered" evidence="1">
    <location>
        <begin position="35"/>
        <end position="112"/>
    </location>
</feature>
<proteinExistence type="predicted"/>
<dbReference type="AlphaFoldDB" id="A0A2T3B4T3"/>
<dbReference type="GeneID" id="36573022"/>
<feature type="compositionally biased region" description="Polar residues" evidence="1">
    <location>
        <begin position="38"/>
        <end position="56"/>
    </location>
</feature>
<keyword evidence="3" id="KW-1185">Reference proteome</keyword>
<evidence type="ECO:0000256" key="1">
    <source>
        <dbReference type="SAM" id="MobiDB-lite"/>
    </source>
</evidence>
<dbReference type="Proteomes" id="UP000241818">
    <property type="component" value="Unassembled WGS sequence"/>
</dbReference>
<sequence length="153" mass="17675">MVKARRPRISTRLDFTPPRLPLISSHRSPLLLFPTPRSPSQTLSLAQTVRTRTNSTHAEDPKDIFRGTEDKKALFSVSCRQTSKKKEKERKEQLSQGQNPSESQDMPPRHRCWNTKKKSHVLASFRFLPCLARSPRGASRKIYALPRRRISCR</sequence>
<dbReference type="InParanoid" id="A0A2T3B4T3"/>
<gene>
    <name evidence="2" type="ORF">M430DRAFT_236497</name>
</gene>